<dbReference type="PANTHER" id="PTHR45527:SF1">
    <property type="entry name" value="FATTY ACID SYNTHASE"/>
    <property type="match status" value="1"/>
</dbReference>
<keyword evidence="3" id="KW-1185">Reference proteome</keyword>
<accession>A0A7X0FPD4</accession>
<dbReference type="Pfam" id="PF00668">
    <property type="entry name" value="Condensation"/>
    <property type="match status" value="1"/>
</dbReference>
<dbReference type="GO" id="GO:0043041">
    <property type="term" value="P:amino acid activation for nonribosomal peptide biosynthetic process"/>
    <property type="evidence" value="ECO:0007669"/>
    <property type="project" value="TreeGrafter"/>
</dbReference>
<proteinExistence type="predicted"/>
<evidence type="ECO:0000259" key="1">
    <source>
        <dbReference type="Pfam" id="PF00668"/>
    </source>
</evidence>
<sequence length="444" mass="48492">MRLTNVRHMTLPPGRVRSYALRVADRDGSRLPVSFDQGRHVGGGDRAGSWMAIAFRLPEGTDPAALAAAWRAVVERHGTLRTVFSLEEDGHVALHGAVMAEGEWVEHDAPADRLTRDVVRDVFDAECRPFSHPSHRLLLVEPPADAEDRRPAIVIGSDHAHVDMWSLLVIVHDLVQCLDDIRAGREPGATMEPAEPFALHTALLDSRDPAPEEITRRWAEILDAEGGTMPLFPLPLGDLSHLRPAIVEVRDVLSGEEMDLFTARAHDAGVGAAALAMSHLTRVTRELSGAPLRAVFPVHSRFERRWHDSVGWFITNSVIECTDADPSACASALRQSMALGSHPLGPILAPYGGMPVAPGMFALSWLDTRRLPVALSDDLQIQYVSSVIESDDVMVWFIVNDAGLHLRYRCPDTPEAHASVGQWMDAVCAALRTPLDAPVPAASH</sequence>
<dbReference type="RefSeq" id="WP_184749945.1">
    <property type="nucleotide sequence ID" value="NZ_BAAAJR010000003.1"/>
</dbReference>
<evidence type="ECO:0000313" key="2">
    <source>
        <dbReference type="EMBL" id="MBB6390730.1"/>
    </source>
</evidence>
<evidence type="ECO:0000313" key="3">
    <source>
        <dbReference type="Proteomes" id="UP000537775"/>
    </source>
</evidence>
<feature type="domain" description="Condensation" evidence="1">
    <location>
        <begin position="50"/>
        <end position="335"/>
    </location>
</feature>
<protein>
    <recommendedName>
        <fullName evidence="1">Condensation domain-containing protein</fullName>
    </recommendedName>
</protein>
<gene>
    <name evidence="2" type="ORF">HD594_001043</name>
</gene>
<dbReference type="GO" id="GO:0031177">
    <property type="term" value="F:phosphopantetheine binding"/>
    <property type="evidence" value="ECO:0007669"/>
    <property type="project" value="TreeGrafter"/>
</dbReference>
<dbReference type="EMBL" id="JACHML010000001">
    <property type="protein sequence ID" value="MBB6390730.1"/>
    <property type="molecule type" value="Genomic_DNA"/>
</dbReference>
<reference evidence="2 3" key="1">
    <citation type="submission" date="2020-08" db="EMBL/GenBank/DDBJ databases">
        <title>Sequencing the genomes of 1000 actinobacteria strains.</title>
        <authorList>
            <person name="Klenk H.-P."/>
        </authorList>
    </citation>
    <scope>NUCLEOTIDE SEQUENCE [LARGE SCALE GENOMIC DNA]</scope>
    <source>
        <strain evidence="2 3">DSM 12511</strain>
    </source>
</reference>
<dbReference type="AlphaFoldDB" id="A0A7X0FPD4"/>
<dbReference type="GO" id="GO:0005737">
    <property type="term" value="C:cytoplasm"/>
    <property type="evidence" value="ECO:0007669"/>
    <property type="project" value="TreeGrafter"/>
</dbReference>
<dbReference type="Proteomes" id="UP000537775">
    <property type="component" value="Unassembled WGS sequence"/>
</dbReference>
<organism evidence="2 3">
    <name type="scientific">Microbacterium thalassium</name>
    <dbReference type="NCBI Taxonomy" id="362649"/>
    <lineage>
        <taxon>Bacteria</taxon>
        <taxon>Bacillati</taxon>
        <taxon>Actinomycetota</taxon>
        <taxon>Actinomycetes</taxon>
        <taxon>Micrococcales</taxon>
        <taxon>Microbacteriaceae</taxon>
        <taxon>Microbacterium</taxon>
    </lineage>
</organism>
<name>A0A7X0FPD4_9MICO</name>
<dbReference type="GO" id="GO:0008610">
    <property type="term" value="P:lipid biosynthetic process"/>
    <property type="evidence" value="ECO:0007669"/>
    <property type="project" value="UniProtKB-ARBA"/>
</dbReference>
<dbReference type="SUPFAM" id="SSF52777">
    <property type="entry name" value="CoA-dependent acyltransferases"/>
    <property type="match status" value="2"/>
</dbReference>
<dbReference type="GO" id="GO:0044550">
    <property type="term" value="P:secondary metabolite biosynthetic process"/>
    <property type="evidence" value="ECO:0007669"/>
    <property type="project" value="TreeGrafter"/>
</dbReference>
<dbReference type="Gene3D" id="3.30.559.10">
    <property type="entry name" value="Chloramphenicol acetyltransferase-like domain"/>
    <property type="match status" value="1"/>
</dbReference>
<dbReference type="PANTHER" id="PTHR45527">
    <property type="entry name" value="NONRIBOSOMAL PEPTIDE SYNTHETASE"/>
    <property type="match status" value="1"/>
</dbReference>
<dbReference type="InterPro" id="IPR023213">
    <property type="entry name" value="CAT-like_dom_sf"/>
</dbReference>
<dbReference type="InterPro" id="IPR001242">
    <property type="entry name" value="Condensation_dom"/>
</dbReference>
<dbReference type="GO" id="GO:0003824">
    <property type="term" value="F:catalytic activity"/>
    <property type="evidence" value="ECO:0007669"/>
    <property type="project" value="InterPro"/>
</dbReference>
<comment type="caution">
    <text evidence="2">The sequence shown here is derived from an EMBL/GenBank/DDBJ whole genome shotgun (WGS) entry which is preliminary data.</text>
</comment>